<dbReference type="InterPro" id="IPR032017">
    <property type="entry name" value="FAM76"/>
</dbReference>
<dbReference type="Pfam" id="PF16046">
    <property type="entry name" value="FAM76"/>
    <property type="match status" value="1"/>
</dbReference>
<evidence type="ECO:0000313" key="5">
    <source>
        <dbReference type="EMBL" id="KAL3314509.1"/>
    </source>
</evidence>
<name>A0ABD2Q4I0_9PLAT</name>
<evidence type="ECO:0000256" key="2">
    <source>
        <dbReference type="ARBA" id="ARBA00023054"/>
    </source>
</evidence>
<evidence type="ECO:0000256" key="3">
    <source>
        <dbReference type="SAM" id="Coils"/>
    </source>
</evidence>
<keyword evidence="2 3" id="KW-0175">Coiled coil</keyword>
<feature type="coiled-coil region" evidence="3">
    <location>
        <begin position="113"/>
        <end position="140"/>
    </location>
</feature>
<gene>
    <name evidence="5" type="primary">FAM76B</name>
    <name evidence="5" type="ORF">Ciccas_006872</name>
</gene>
<organism evidence="5 6">
    <name type="scientific">Cichlidogyrus casuarinus</name>
    <dbReference type="NCBI Taxonomy" id="1844966"/>
    <lineage>
        <taxon>Eukaryota</taxon>
        <taxon>Metazoa</taxon>
        <taxon>Spiralia</taxon>
        <taxon>Lophotrochozoa</taxon>
        <taxon>Platyhelminthes</taxon>
        <taxon>Monogenea</taxon>
        <taxon>Monopisthocotylea</taxon>
        <taxon>Dactylogyridea</taxon>
        <taxon>Ancyrocephalidae</taxon>
        <taxon>Cichlidogyrus</taxon>
    </lineage>
</organism>
<proteinExistence type="inferred from homology"/>
<dbReference type="AlphaFoldDB" id="A0ABD2Q4I0"/>
<protein>
    <submittedName>
        <fullName evidence="5">Protein fam76b</fullName>
    </submittedName>
</protein>
<comment type="caution">
    <text evidence="5">The sequence shown here is derived from an EMBL/GenBank/DDBJ whole genome shotgun (WGS) entry which is preliminary data.</text>
</comment>
<feature type="region of interest" description="Disordered" evidence="4">
    <location>
        <begin position="66"/>
        <end position="110"/>
    </location>
</feature>
<evidence type="ECO:0000256" key="1">
    <source>
        <dbReference type="ARBA" id="ARBA00009097"/>
    </source>
</evidence>
<accession>A0ABD2Q4I0</accession>
<evidence type="ECO:0000313" key="6">
    <source>
        <dbReference type="Proteomes" id="UP001626550"/>
    </source>
</evidence>
<sequence length="306" mass="35260">MAFGNALVCQRCLHYRTKFGDPTPCETCHKLCAFIKDEMSREKVDGKILCWLCTYNFKLARNKEAAEKDSKKKSEQHKRHGVDFQHSRRHRRERNEAKDEENAPENYSSDSIYNDHLLKISSLQDEIHQLQSQLEGKKMELIKKDNIIAELKTDLLDMDRMFKDKIAKLEHTYSEKQDQLVDTIKQLQKEKTEMSRSMKKRKSNASIVKMVNPFDMMTPLQKPQLSSQSTSCLLDINKMAQKEVQEPSAKPREGDITPPNSDEESPVVHPNSGTPPPSKKPRFVLDSSDSEEEEPKQISAAEEQPV</sequence>
<dbReference type="EMBL" id="JBJKFK010000977">
    <property type="protein sequence ID" value="KAL3314509.1"/>
    <property type="molecule type" value="Genomic_DNA"/>
</dbReference>
<keyword evidence="6" id="KW-1185">Reference proteome</keyword>
<dbReference type="PANTHER" id="PTHR46176:SF1">
    <property type="entry name" value="LD21662P"/>
    <property type="match status" value="1"/>
</dbReference>
<feature type="coiled-coil region" evidence="3">
    <location>
        <begin position="166"/>
        <end position="204"/>
    </location>
</feature>
<feature type="region of interest" description="Disordered" evidence="4">
    <location>
        <begin position="239"/>
        <end position="306"/>
    </location>
</feature>
<evidence type="ECO:0000256" key="4">
    <source>
        <dbReference type="SAM" id="MobiDB-lite"/>
    </source>
</evidence>
<feature type="compositionally biased region" description="Basic and acidic residues" evidence="4">
    <location>
        <begin position="240"/>
        <end position="255"/>
    </location>
</feature>
<dbReference type="Proteomes" id="UP001626550">
    <property type="component" value="Unassembled WGS sequence"/>
</dbReference>
<reference evidence="5 6" key="1">
    <citation type="submission" date="2024-11" db="EMBL/GenBank/DDBJ databases">
        <title>Adaptive evolution of stress response genes in parasites aligns with host niche diversity.</title>
        <authorList>
            <person name="Hahn C."/>
            <person name="Resl P."/>
        </authorList>
    </citation>
    <scope>NUCLEOTIDE SEQUENCE [LARGE SCALE GENOMIC DNA]</scope>
    <source>
        <strain evidence="5">EGGRZ-B1_66</strain>
        <tissue evidence="5">Body</tissue>
    </source>
</reference>
<dbReference type="PANTHER" id="PTHR46176">
    <property type="entry name" value="LD21662P"/>
    <property type="match status" value="1"/>
</dbReference>
<comment type="similarity">
    <text evidence="1">Belongs to the FAM76 family.</text>
</comment>